<name>A0ABS1H354_9BACL</name>
<evidence type="ECO:0000313" key="2">
    <source>
        <dbReference type="EMBL" id="MBK3493832.1"/>
    </source>
</evidence>
<gene>
    <name evidence="2" type="ORF">JFL43_02945</name>
</gene>
<organism evidence="2 3">
    <name type="scientific">Viridibacillus soli</name>
    <dbReference type="NCBI Taxonomy" id="2798301"/>
    <lineage>
        <taxon>Bacteria</taxon>
        <taxon>Bacillati</taxon>
        <taxon>Bacillota</taxon>
        <taxon>Bacilli</taxon>
        <taxon>Bacillales</taxon>
        <taxon>Caryophanaceae</taxon>
        <taxon>Viridibacillus</taxon>
    </lineage>
</organism>
<accession>A0ABS1H354</accession>
<protein>
    <submittedName>
        <fullName evidence="2">LytTR family transcriptional regulator</fullName>
    </submittedName>
</protein>
<feature type="domain" description="HTH LytTR-type" evidence="1">
    <location>
        <begin position="119"/>
        <end position="211"/>
    </location>
</feature>
<evidence type="ECO:0000259" key="1">
    <source>
        <dbReference type="SMART" id="SM00850"/>
    </source>
</evidence>
<sequence>MVIINVALLGPKDSVIEDAGHKVKSLQNQTNKINTFCFHETKSLMEQILNFDIVAVSDDVFKIELPRLQEVLIEQSQALIRERRIVITNLKFPLDESTIQKWFDELGLIEKVLAIPIHNGMKHEKISDIVYFEYSNRKVYVKTTLNYYETKLKMRDVRLNVENFYFEPPYVSFVVNLNWVECIGSKEIVMKNGNVIPLSQKKAHTFRKAFSAFLSSLY</sequence>
<proteinExistence type="predicted"/>
<evidence type="ECO:0000313" key="3">
    <source>
        <dbReference type="Proteomes" id="UP000618943"/>
    </source>
</evidence>
<comment type="caution">
    <text evidence="2">The sequence shown here is derived from an EMBL/GenBank/DDBJ whole genome shotgun (WGS) entry which is preliminary data.</text>
</comment>
<keyword evidence="3" id="KW-1185">Reference proteome</keyword>
<dbReference type="EMBL" id="JAEOAH010000003">
    <property type="protein sequence ID" value="MBK3493832.1"/>
    <property type="molecule type" value="Genomic_DNA"/>
</dbReference>
<dbReference type="SMART" id="SM00850">
    <property type="entry name" value="LytTR"/>
    <property type="match status" value="1"/>
</dbReference>
<reference evidence="2 3" key="1">
    <citation type="submission" date="2020-12" db="EMBL/GenBank/DDBJ databases">
        <title>YIM B01967 draft genome.</title>
        <authorList>
            <person name="Yan X."/>
        </authorList>
    </citation>
    <scope>NUCLEOTIDE SEQUENCE [LARGE SCALE GENOMIC DNA]</scope>
    <source>
        <strain evidence="2 3">YIM B01967</strain>
    </source>
</reference>
<dbReference type="Pfam" id="PF04397">
    <property type="entry name" value="LytTR"/>
    <property type="match status" value="1"/>
</dbReference>
<dbReference type="InterPro" id="IPR007492">
    <property type="entry name" value="LytTR_DNA-bd_dom"/>
</dbReference>
<dbReference type="Gene3D" id="2.40.50.1020">
    <property type="entry name" value="LytTr DNA-binding domain"/>
    <property type="match status" value="1"/>
</dbReference>
<dbReference type="Proteomes" id="UP000618943">
    <property type="component" value="Unassembled WGS sequence"/>
</dbReference>